<organism evidence="2 3">
    <name type="scientific">Daucus carota subsp. sativus</name>
    <name type="common">Carrot</name>
    <dbReference type="NCBI Taxonomy" id="79200"/>
    <lineage>
        <taxon>Eukaryota</taxon>
        <taxon>Viridiplantae</taxon>
        <taxon>Streptophyta</taxon>
        <taxon>Embryophyta</taxon>
        <taxon>Tracheophyta</taxon>
        <taxon>Spermatophyta</taxon>
        <taxon>Magnoliopsida</taxon>
        <taxon>eudicotyledons</taxon>
        <taxon>Gunneridae</taxon>
        <taxon>Pentapetalae</taxon>
        <taxon>asterids</taxon>
        <taxon>campanulids</taxon>
        <taxon>Apiales</taxon>
        <taxon>Apiaceae</taxon>
        <taxon>Apioideae</taxon>
        <taxon>Scandiceae</taxon>
        <taxon>Daucinae</taxon>
        <taxon>Daucus</taxon>
        <taxon>Daucus sect. Daucus</taxon>
    </lineage>
</organism>
<dbReference type="Proteomes" id="UP000077755">
    <property type="component" value="Chromosome 9"/>
</dbReference>
<feature type="region of interest" description="Disordered" evidence="1">
    <location>
        <begin position="93"/>
        <end position="125"/>
    </location>
</feature>
<accession>A0AAF0XVQ3</accession>
<evidence type="ECO:0000313" key="3">
    <source>
        <dbReference type="Proteomes" id="UP000077755"/>
    </source>
</evidence>
<evidence type="ECO:0000256" key="1">
    <source>
        <dbReference type="SAM" id="MobiDB-lite"/>
    </source>
</evidence>
<proteinExistence type="predicted"/>
<reference evidence="2" key="1">
    <citation type="journal article" date="2016" name="Nat. Genet.">
        <title>A high-quality carrot genome assembly provides new insights into carotenoid accumulation and asterid genome evolution.</title>
        <authorList>
            <person name="Iorizzo M."/>
            <person name="Ellison S."/>
            <person name="Senalik D."/>
            <person name="Zeng P."/>
            <person name="Satapoomin P."/>
            <person name="Huang J."/>
            <person name="Bowman M."/>
            <person name="Iovene M."/>
            <person name="Sanseverino W."/>
            <person name="Cavagnaro P."/>
            <person name="Yildiz M."/>
            <person name="Macko-Podgorni A."/>
            <person name="Moranska E."/>
            <person name="Grzebelus E."/>
            <person name="Grzebelus D."/>
            <person name="Ashrafi H."/>
            <person name="Zheng Z."/>
            <person name="Cheng S."/>
            <person name="Spooner D."/>
            <person name="Van Deynze A."/>
            <person name="Simon P."/>
        </authorList>
    </citation>
    <scope>NUCLEOTIDE SEQUENCE</scope>
    <source>
        <tissue evidence="2">Leaf</tissue>
    </source>
</reference>
<dbReference type="PANTHER" id="PTHR33144:SF16">
    <property type="entry name" value="OS02G0129000 PROTEIN"/>
    <property type="match status" value="1"/>
</dbReference>
<sequence length="125" mass="14776">MAKVHARSLAEKIPITMNEDHQPVSDNQKIITELTNFVGSLARDNVSLTYVNWHVVPNKLKKELWEYTRVYYSNEGQKWVYSTLNDAWRGYKSPMKTKHYSNLPNDDERRAKRPDDIPLEDLKHF</sequence>
<gene>
    <name evidence="2" type="ORF">DCAR_0933754</name>
</gene>
<dbReference type="AlphaFoldDB" id="A0AAF0XVQ3"/>
<name>A0AAF0XVQ3_DAUCS</name>
<dbReference type="PANTHER" id="PTHR33144">
    <property type="entry name" value="OS10G0409366 PROTEIN-RELATED"/>
    <property type="match status" value="1"/>
</dbReference>
<evidence type="ECO:0000313" key="2">
    <source>
        <dbReference type="EMBL" id="WOH14237.1"/>
    </source>
</evidence>
<dbReference type="EMBL" id="CP093351">
    <property type="protein sequence ID" value="WOH14237.1"/>
    <property type="molecule type" value="Genomic_DNA"/>
</dbReference>
<feature type="compositionally biased region" description="Basic and acidic residues" evidence="1">
    <location>
        <begin position="106"/>
        <end position="125"/>
    </location>
</feature>
<reference evidence="2" key="2">
    <citation type="submission" date="2022-03" db="EMBL/GenBank/DDBJ databases">
        <title>Draft title - Genomic analysis of global carrot germplasm unveils the trajectory of domestication and the origin of high carotenoid orange carrot.</title>
        <authorList>
            <person name="Iorizzo M."/>
            <person name="Ellison S."/>
            <person name="Senalik D."/>
            <person name="Macko-Podgorni A."/>
            <person name="Grzebelus D."/>
            <person name="Bostan H."/>
            <person name="Rolling W."/>
            <person name="Curaba J."/>
            <person name="Simon P."/>
        </authorList>
    </citation>
    <scope>NUCLEOTIDE SEQUENCE</scope>
    <source>
        <tissue evidence="2">Leaf</tissue>
    </source>
</reference>
<protein>
    <submittedName>
        <fullName evidence="2">Uncharacterized protein</fullName>
    </submittedName>
</protein>
<keyword evidence="3" id="KW-1185">Reference proteome</keyword>